<dbReference type="Gene3D" id="1.10.260.40">
    <property type="entry name" value="lambda repressor-like DNA-binding domains"/>
    <property type="match status" value="1"/>
</dbReference>
<dbReference type="PROSITE" id="PS50943">
    <property type="entry name" value="HTH_CROC1"/>
    <property type="match status" value="1"/>
</dbReference>
<reference evidence="2 3" key="1">
    <citation type="submission" date="2011-12" db="EMBL/GenBank/DDBJ databases">
        <authorList>
            <person name="Brinkac L."/>
            <person name="Radune D."/>
            <person name="Sanka R."/>
            <person name="Selengut J."/>
            <person name="DebRoy C."/>
            <person name="Feng P."/>
            <person name="Fratamico P.M."/>
            <person name="Kapur V."/>
            <person name="Kariyawasam S."/>
            <person name="Losada L."/>
            <person name="Nierman W.C."/>
            <person name="Nelson K."/>
        </authorList>
    </citation>
    <scope>NUCLEOTIDE SEQUENCE [LARGE SCALE GENOMIC DNA]</scope>
    <source>
        <strain evidence="2 3">97.0246</strain>
    </source>
</reference>
<comment type="caution">
    <text evidence="2">The sequence shown here is derived from an EMBL/GenBank/DDBJ whole genome shotgun (WGS) entry which is preliminary data.</text>
</comment>
<protein>
    <submittedName>
        <fullName evidence="2">DNA-binding helix-turn-helix protein</fullName>
    </submittedName>
</protein>
<evidence type="ECO:0000259" key="1">
    <source>
        <dbReference type="PROSITE" id="PS50943"/>
    </source>
</evidence>
<sequence>MSICFAYQNTIFLQSVIMITSERRIIMIPKRLKEAREAANFSQEKLAQLVDIESVNSRSRISNYESGRFTPPFEFIQKVAKVLDYPEGYFYTSDDDFAELLLLIHRGHSYNELKRSIKVINEAKILVEKLQDCLNTNN</sequence>
<dbReference type="SUPFAM" id="SSF47413">
    <property type="entry name" value="lambda repressor-like DNA-binding domains"/>
    <property type="match status" value="1"/>
</dbReference>
<dbReference type="InterPro" id="IPR001387">
    <property type="entry name" value="Cro/C1-type_HTH"/>
</dbReference>
<feature type="domain" description="HTH cro/C1-type" evidence="1">
    <location>
        <begin position="32"/>
        <end position="90"/>
    </location>
</feature>
<organism evidence="2 3">
    <name type="scientific">Escherichia coli 97.0246</name>
    <dbReference type="NCBI Taxonomy" id="869670"/>
    <lineage>
        <taxon>Bacteria</taxon>
        <taxon>Pseudomonadati</taxon>
        <taxon>Pseudomonadota</taxon>
        <taxon>Gammaproteobacteria</taxon>
        <taxon>Enterobacterales</taxon>
        <taxon>Enterobacteriaceae</taxon>
        <taxon>Escherichia</taxon>
    </lineage>
</organism>
<dbReference type="GO" id="GO:0003677">
    <property type="term" value="F:DNA binding"/>
    <property type="evidence" value="ECO:0007669"/>
    <property type="project" value="UniProtKB-KW"/>
</dbReference>
<dbReference type="SMART" id="SM00530">
    <property type="entry name" value="HTH_XRE"/>
    <property type="match status" value="1"/>
</dbReference>
<dbReference type="EMBL" id="AEZJ02000016">
    <property type="protein sequence ID" value="EIG93752.1"/>
    <property type="molecule type" value="Genomic_DNA"/>
</dbReference>
<keyword evidence="2" id="KW-0238">DNA-binding</keyword>
<dbReference type="InterPro" id="IPR010982">
    <property type="entry name" value="Lambda_DNA-bd_dom_sf"/>
</dbReference>
<proteinExistence type="predicted"/>
<evidence type="ECO:0000313" key="3">
    <source>
        <dbReference type="Proteomes" id="UP000004454"/>
    </source>
</evidence>
<gene>
    <name evidence="2" type="ORF">EC970246_A0039</name>
</gene>
<dbReference type="AlphaFoldDB" id="A0A8E0KVP2"/>
<name>A0A8E0KVP2_ECOLX</name>
<evidence type="ECO:0000313" key="2">
    <source>
        <dbReference type="EMBL" id="EIG93752.1"/>
    </source>
</evidence>
<accession>A0A8E0KVP2</accession>
<dbReference type="Pfam" id="PF12844">
    <property type="entry name" value="HTH_19"/>
    <property type="match status" value="1"/>
</dbReference>
<dbReference type="CDD" id="cd00093">
    <property type="entry name" value="HTH_XRE"/>
    <property type="match status" value="1"/>
</dbReference>
<dbReference type="Proteomes" id="UP000004454">
    <property type="component" value="Unassembled WGS sequence"/>
</dbReference>